<dbReference type="Gene3D" id="1.25.40.10">
    <property type="entry name" value="Tetratricopeptide repeat domain"/>
    <property type="match status" value="3"/>
</dbReference>
<keyword evidence="2" id="KW-0802">TPR repeat</keyword>
<dbReference type="EMBL" id="SJSM01000029">
    <property type="protein sequence ID" value="TCC86187.1"/>
    <property type="molecule type" value="Genomic_DNA"/>
</dbReference>
<gene>
    <name evidence="4" type="ORF">EZ444_24430</name>
</gene>
<sequence>MLSLHAALLYQDKQMKDIKTIEKANIRKELITLKTYPYSDPSPIPEFGRLYPYNRFDGYTTKGADQAWEMIVLENAYIKLWVNPSVGGKIWGAIEKSTGKEFIYFNHTAKFRDVAMRGPWTSGGMEINMGIIGHTPSCSAPVDYKMVENEDGSVSCFIGATDWPSRTEWRVEIKLEKDAAYFSTKSWWHNNSCLPQSYYQWNNVGIKASGNLEYIYPGQQRLGHDGSPLSWPEDEEQRKISFYEQNNHGEYKSYHVIGAYTDFWGCYWHDDQFGMGHFAPYDEKPGKKIWIWGLSRYGMIWEDLLTDQDGQYTEVQSGRLFNQSVAASSKTPFKHRSFLPATTDSWEEHWFPVKNLGGLSYGTPQLSFYLSLKDEHQQIQLCANKPLNHQFRILHLQQEILNQTITLATMESCDFSLPYAVPEAELTVLLNDEIIYNGPELHTPLKRPSKIDEDYNYDSVQASCIQAKEWERQRFFDRSIAQYKLCLEKDPFFTDALNGLAGLYFKQMRFAEALVLLRKSLSVDTYDPEANYLYGLINDRLQKTADAKDGFSIASQSVAYRNSALIELAKLLMREGQIEKAYTYVKKARQSDSANLQSIYLSIIINNLKGHKDKAMQFIQQLLLIDPINYLARFELQKVQKSTTEPLTSSELPYETYIELAAFYANLNLHPDAVLILNTAPEYPMVYLWKAHLYTILDLDKLANLALDHAAALNADFVFPHREEDIVVLREAVIRHTSWKFKYFLALAYIQNLQKTEALSLLDSCNSIPDFYPFYIVRANLREELGAKGTLSDLKKAYQLTPEEWRTILNLSKYYANHSDWASALSITQKGYKLYPENYYLGLKLARCFMHTKKFEQGISLMSNMTVLPNEGASAGRNSWRDTQLRCAFNAITTKDLEKAIFHIRMARTWPENMGIGKPHHVDERLEDYMELICLPAEDKTTRQRLIQRIVDYRTHNTPIPYSSPDLISIILMQGTGNIDTICKMLDEWHGQDPDALPLKWSLAFLSGNQQETDLLSEQKMIIKEVLPYEIPFEDRSFYFIKKLHKSGLLNKHTHLQAMN</sequence>
<proteinExistence type="predicted"/>
<evidence type="ECO:0000313" key="4">
    <source>
        <dbReference type="EMBL" id="TCC86187.1"/>
    </source>
</evidence>
<dbReference type="SMART" id="SM00028">
    <property type="entry name" value="TPR"/>
    <property type="match status" value="5"/>
</dbReference>
<evidence type="ECO:0000313" key="5">
    <source>
        <dbReference type="Proteomes" id="UP000291117"/>
    </source>
</evidence>
<dbReference type="InterPro" id="IPR033396">
    <property type="entry name" value="DUF5107"/>
</dbReference>
<dbReference type="PANTHER" id="PTHR45586:SF1">
    <property type="entry name" value="LIPOPOLYSACCHARIDE ASSEMBLY PROTEIN B"/>
    <property type="match status" value="1"/>
</dbReference>
<reference evidence="4 5" key="1">
    <citation type="submission" date="2019-02" db="EMBL/GenBank/DDBJ databases">
        <title>Pedobacter sp. RP-3-8 sp. nov., isolated from Arctic soil.</title>
        <authorList>
            <person name="Dahal R.H."/>
        </authorList>
    </citation>
    <scope>NUCLEOTIDE SEQUENCE [LARGE SCALE GENOMIC DNA]</scope>
    <source>
        <strain evidence="4 5">RP-3-8</strain>
    </source>
</reference>
<keyword evidence="5" id="KW-1185">Reference proteome</keyword>
<protein>
    <submittedName>
        <fullName evidence="4">DUF5107 domain-containing protein</fullName>
    </submittedName>
</protein>
<keyword evidence="1" id="KW-0677">Repeat</keyword>
<accession>A0A4R0MIY9</accession>
<dbReference type="InterPro" id="IPR019734">
    <property type="entry name" value="TPR_rpt"/>
</dbReference>
<dbReference type="Proteomes" id="UP000291117">
    <property type="component" value="Unassembled WGS sequence"/>
</dbReference>
<comment type="caution">
    <text evidence="4">The sequence shown here is derived from an EMBL/GenBank/DDBJ whole genome shotgun (WGS) entry which is preliminary data.</text>
</comment>
<evidence type="ECO:0000256" key="1">
    <source>
        <dbReference type="ARBA" id="ARBA00022737"/>
    </source>
</evidence>
<dbReference type="AlphaFoldDB" id="A0A4R0MIY9"/>
<organism evidence="4 5">
    <name type="scientific">Pedobacter hiemivivus</name>
    <dbReference type="NCBI Taxonomy" id="2530454"/>
    <lineage>
        <taxon>Bacteria</taxon>
        <taxon>Pseudomonadati</taxon>
        <taxon>Bacteroidota</taxon>
        <taxon>Sphingobacteriia</taxon>
        <taxon>Sphingobacteriales</taxon>
        <taxon>Sphingobacteriaceae</taxon>
        <taxon>Pedobacter</taxon>
    </lineage>
</organism>
<dbReference type="InterPro" id="IPR051012">
    <property type="entry name" value="CellSynth/LPSAsmb/PSIAsmb"/>
</dbReference>
<name>A0A4R0MIY9_9SPHI</name>
<evidence type="ECO:0000259" key="3">
    <source>
        <dbReference type="Pfam" id="PF17128"/>
    </source>
</evidence>
<dbReference type="SUPFAM" id="SSF48452">
    <property type="entry name" value="TPR-like"/>
    <property type="match status" value="2"/>
</dbReference>
<dbReference type="OrthoDB" id="174931at2"/>
<evidence type="ECO:0000256" key="2">
    <source>
        <dbReference type="ARBA" id="ARBA00022803"/>
    </source>
</evidence>
<dbReference type="Pfam" id="PF17128">
    <property type="entry name" value="DUF5107"/>
    <property type="match status" value="1"/>
</dbReference>
<dbReference type="InterPro" id="IPR011990">
    <property type="entry name" value="TPR-like_helical_dom_sf"/>
</dbReference>
<dbReference type="PANTHER" id="PTHR45586">
    <property type="entry name" value="TPR REPEAT-CONTAINING PROTEIN PA4667"/>
    <property type="match status" value="1"/>
</dbReference>
<feature type="domain" description="DUF5107" evidence="3">
    <location>
        <begin position="49"/>
        <end position="353"/>
    </location>
</feature>